<dbReference type="PROSITE" id="PS50043">
    <property type="entry name" value="HTH_LUXR_2"/>
    <property type="match status" value="1"/>
</dbReference>
<evidence type="ECO:0000256" key="4">
    <source>
        <dbReference type="SAM" id="Phobius"/>
    </source>
</evidence>
<dbReference type="SUPFAM" id="SSF46894">
    <property type="entry name" value="C-terminal effector domain of the bipartite response regulators"/>
    <property type="match status" value="1"/>
</dbReference>
<feature type="domain" description="HTH luxR-type" evidence="5">
    <location>
        <begin position="419"/>
        <end position="484"/>
    </location>
</feature>
<keyword evidence="4" id="KW-0472">Membrane</keyword>
<dbReference type="SMART" id="SM00421">
    <property type="entry name" value="HTH_LUXR"/>
    <property type="match status" value="1"/>
</dbReference>
<protein>
    <submittedName>
        <fullName evidence="6">Helix-turn-helix transcriptional regulator</fullName>
    </submittedName>
</protein>
<feature type="transmembrane region" description="Helical" evidence="4">
    <location>
        <begin position="127"/>
        <end position="150"/>
    </location>
</feature>
<evidence type="ECO:0000313" key="6">
    <source>
        <dbReference type="EMBL" id="MEC4293740.1"/>
    </source>
</evidence>
<keyword evidence="7" id="KW-1185">Reference proteome</keyword>
<feature type="transmembrane region" description="Helical" evidence="4">
    <location>
        <begin position="156"/>
        <end position="177"/>
    </location>
</feature>
<feature type="transmembrane region" description="Helical" evidence="4">
    <location>
        <begin position="266"/>
        <end position="284"/>
    </location>
</feature>
<name>A0ABU6IVB7_9ACTN</name>
<evidence type="ECO:0000256" key="2">
    <source>
        <dbReference type="ARBA" id="ARBA00023125"/>
    </source>
</evidence>
<keyword evidence="4" id="KW-1133">Transmembrane helix</keyword>
<feature type="transmembrane region" description="Helical" evidence="4">
    <location>
        <begin position="198"/>
        <end position="223"/>
    </location>
</feature>
<proteinExistence type="predicted"/>
<accession>A0ABU6IVB7</accession>
<evidence type="ECO:0000313" key="7">
    <source>
        <dbReference type="Proteomes" id="UP001343724"/>
    </source>
</evidence>
<dbReference type="PANTHER" id="PTHR44688">
    <property type="entry name" value="DNA-BINDING TRANSCRIPTIONAL ACTIVATOR DEVR_DOSR"/>
    <property type="match status" value="1"/>
</dbReference>
<dbReference type="EMBL" id="JAYMFH010000001">
    <property type="protein sequence ID" value="MEC4293740.1"/>
    <property type="molecule type" value="Genomic_DNA"/>
</dbReference>
<feature type="transmembrane region" description="Helical" evidence="4">
    <location>
        <begin position="94"/>
        <end position="115"/>
    </location>
</feature>
<organism evidence="6 7">
    <name type="scientific">Adlercreutzia shanghongiae</name>
    <dbReference type="NCBI Taxonomy" id="3111773"/>
    <lineage>
        <taxon>Bacteria</taxon>
        <taxon>Bacillati</taxon>
        <taxon>Actinomycetota</taxon>
        <taxon>Coriobacteriia</taxon>
        <taxon>Eggerthellales</taxon>
        <taxon>Eggerthellaceae</taxon>
        <taxon>Adlercreutzia</taxon>
    </lineage>
</organism>
<feature type="transmembrane region" description="Helical" evidence="4">
    <location>
        <begin position="328"/>
        <end position="346"/>
    </location>
</feature>
<comment type="caution">
    <text evidence="6">The sequence shown here is derived from an EMBL/GenBank/DDBJ whole genome shotgun (WGS) entry which is preliminary data.</text>
</comment>
<keyword evidence="3" id="KW-0804">Transcription</keyword>
<dbReference type="InterPro" id="IPR036388">
    <property type="entry name" value="WH-like_DNA-bd_sf"/>
</dbReference>
<keyword evidence="1" id="KW-0805">Transcription regulation</keyword>
<dbReference type="PRINTS" id="PR00038">
    <property type="entry name" value="HTHLUXR"/>
</dbReference>
<dbReference type="Gene3D" id="1.10.10.10">
    <property type="entry name" value="Winged helix-like DNA-binding domain superfamily/Winged helix DNA-binding domain"/>
    <property type="match status" value="1"/>
</dbReference>
<feature type="transmembrane region" description="Helical" evidence="4">
    <location>
        <begin position="352"/>
        <end position="370"/>
    </location>
</feature>
<dbReference type="PANTHER" id="PTHR44688:SF16">
    <property type="entry name" value="DNA-BINDING TRANSCRIPTIONAL ACTIVATOR DEVR_DOSR"/>
    <property type="match status" value="1"/>
</dbReference>
<feature type="transmembrane region" description="Helical" evidence="4">
    <location>
        <begin position="235"/>
        <end position="254"/>
    </location>
</feature>
<keyword evidence="2" id="KW-0238">DNA-binding</keyword>
<dbReference type="RefSeq" id="WP_326454101.1">
    <property type="nucleotide sequence ID" value="NZ_JAYMFH010000001.1"/>
</dbReference>
<dbReference type="CDD" id="cd06170">
    <property type="entry name" value="LuxR_C_like"/>
    <property type="match status" value="1"/>
</dbReference>
<feature type="transmembrane region" description="Helical" evidence="4">
    <location>
        <begin position="71"/>
        <end position="88"/>
    </location>
</feature>
<feature type="transmembrane region" description="Helical" evidence="4">
    <location>
        <begin position="44"/>
        <end position="64"/>
    </location>
</feature>
<keyword evidence="4" id="KW-0812">Transmembrane</keyword>
<evidence type="ECO:0000259" key="5">
    <source>
        <dbReference type="PROSITE" id="PS50043"/>
    </source>
</evidence>
<sequence>MSLRNPLLLGLSLVAIGIWFNLVGYSGAFSAYGSLDAAFEDTRFAFYVGRVVIAACLMLMPAFFERSVFPLTIVMTLIMAFGTLSLALSFNQTLVPPIVLGAGASLFLGISYMWVDAALYVRIAQSVEAPLVVPAIIGAQIAEQLLGAVFGSLALGGVQLLICCAAPLLPLAVLLCVKPQRPSGVQTKPLEGAARTHFLALIAVAGVAVLAMGAMSSVGTWGATRPDYDSERLGASLWFNLLSCSFAVVCSLSLRHSDNKPISYRFQIPFLLISCSLVISLYANTLLSSGTLFVDALMTGVEYFSHILFWVMIVQAMQQLEGSPYRPAGVGMLAYSIFSLLWISSIEANSDLAIFVLISLICGLVFIVSVHPRLLYEKSTPAMADSDELNEYAVEGDRTIPVEANSIGLSLMLARRCALLAQEYGLTKREAEVLNLLAQGRTKTSICQLLTISEGTVRTHTAHIFHKLDINSQQELVAIVYGSDVEDWSRELA</sequence>
<reference evidence="6 7" key="1">
    <citation type="submission" date="2024-01" db="EMBL/GenBank/DDBJ databases">
        <title>novel species in genus Adlercreutzia.</title>
        <authorList>
            <person name="Liu X."/>
        </authorList>
    </citation>
    <scope>NUCLEOTIDE SEQUENCE [LARGE SCALE GENOMIC DNA]</scope>
    <source>
        <strain evidence="6 7">R22</strain>
    </source>
</reference>
<feature type="transmembrane region" description="Helical" evidence="4">
    <location>
        <begin position="296"/>
        <end position="316"/>
    </location>
</feature>
<dbReference type="InterPro" id="IPR000792">
    <property type="entry name" value="Tscrpt_reg_LuxR_C"/>
</dbReference>
<dbReference type="Proteomes" id="UP001343724">
    <property type="component" value="Unassembled WGS sequence"/>
</dbReference>
<feature type="transmembrane region" description="Helical" evidence="4">
    <location>
        <begin position="7"/>
        <end position="32"/>
    </location>
</feature>
<gene>
    <name evidence="6" type="ORF">VJ920_00240</name>
</gene>
<evidence type="ECO:0000256" key="3">
    <source>
        <dbReference type="ARBA" id="ARBA00023163"/>
    </source>
</evidence>
<dbReference type="Pfam" id="PF00196">
    <property type="entry name" value="GerE"/>
    <property type="match status" value="1"/>
</dbReference>
<dbReference type="InterPro" id="IPR016032">
    <property type="entry name" value="Sig_transdc_resp-reg_C-effctor"/>
</dbReference>
<evidence type="ECO:0000256" key="1">
    <source>
        <dbReference type="ARBA" id="ARBA00023015"/>
    </source>
</evidence>